<dbReference type="AlphaFoldDB" id="A0A7M1SPW1"/>
<keyword evidence="2" id="KW-1185">Reference proteome</keyword>
<dbReference type="RefSeq" id="WP_193496089.1">
    <property type="nucleotide sequence ID" value="NZ_CP063169.1"/>
</dbReference>
<evidence type="ECO:0000313" key="1">
    <source>
        <dbReference type="EMBL" id="QOR69598.1"/>
    </source>
</evidence>
<evidence type="ECO:0000313" key="2">
    <source>
        <dbReference type="Proteomes" id="UP000593758"/>
    </source>
</evidence>
<proteinExistence type="predicted"/>
<dbReference type="EMBL" id="CP063169">
    <property type="protein sequence ID" value="QOR69598.1"/>
    <property type="molecule type" value="Genomic_DNA"/>
</dbReference>
<protein>
    <submittedName>
        <fullName evidence="1">Uncharacterized protein</fullName>
    </submittedName>
</protein>
<dbReference type="KEGG" id="halt:IM660_13040"/>
<reference evidence="1 2" key="1">
    <citation type="submission" date="2020-10" db="EMBL/GenBank/DDBJ databases">
        <title>Haloactinobacterium sp. RN3S43, a bacterium isolated from saline soil.</title>
        <authorList>
            <person name="Sun J.-Q."/>
        </authorList>
    </citation>
    <scope>NUCLEOTIDE SEQUENCE [LARGE SCALE GENOMIC DNA]</scope>
    <source>
        <strain evidence="1 2">RN3S43</strain>
    </source>
</reference>
<dbReference type="Proteomes" id="UP000593758">
    <property type="component" value="Chromosome"/>
</dbReference>
<accession>A0A7M1SPW1</accession>
<name>A0A7M1SPW1_9MICO</name>
<sequence length="180" mass="19012">MGVGILLVNSIFIAPSWAEDGEGGVSTTGADQFDAGPEITPEEAVLADAEHYARDYGVSLQEAHDRLSFQRASDAALEEIAAAAPSTYLGVLTTHEPEFGVTVYLVGDRELQPVEDLIAGSGLADAAPVRIDTSRTLTEAQIEELLMEHRPAIESSVHGEVQGVGYDLAADEFFVSAVAP</sequence>
<gene>
    <name evidence="1" type="ORF">IM660_13040</name>
</gene>
<organism evidence="1 2">
    <name type="scientific">Ruania alkalisoli</name>
    <dbReference type="NCBI Taxonomy" id="2779775"/>
    <lineage>
        <taxon>Bacteria</taxon>
        <taxon>Bacillati</taxon>
        <taxon>Actinomycetota</taxon>
        <taxon>Actinomycetes</taxon>
        <taxon>Micrococcales</taxon>
        <taxon>Ruaniaceae</taxon>
        <taxon>Ruania</taxon>
    </lineage>
</organism>